<evidence type="ECO:0000313" key="8">
    <source>
        <dbReference type="EMBL" id="KRX01061.1"/>
    </source>
</evidence>
<keyword evidence="2" id="KW-0808">Transferase</keyword>
<evidence type="ECO:0000256" key="4">
    <source>
        <dbReference type="ARBA" id="ARBA00022777"/>
    </source>
</evidence>
<dbReference type="InterPro" id="IPR008271">
    <property type="entry name" value="Ser/Thr_kinase_AS"/>
</dbReference>
<evidence type="ECO:0000256" key="3">
    <source>
        <dbReference type="ARBA" id="ARBA00022741"/>
    </source>
</evidence>
<keyword evidence="3" id="KW-0547">Nucleotide-binding</keyword>
<sequence>MEFAQGGELFNLLQIVKQFAENTTRYYAAQIILALEALHEQDIIYRDLKPENVLLDDKGYIKLADFGMSKKGVKGKNDAKSVCGTPEYLAPEILTKQGYGKAVDYWALGSIIYEMLTGFPPFYIPQDQQNKQYDEGQARNDLFMRILNEDLRYPPHLTKLCINFLQGLLQKDPNKRLGAKNGIQEIKNHPWFNQLDWNILINKQYQAPYKPVIKEDDYINLNEQQQYTQTPLDDSLQTASLQSQTDPINFNNFTYSGTQIDENNMDIEG</sequence>
<dbReference type="CDD" id="cd05123">
    <property type="entry name" value="STKc_AGC"/>
    <property type="match status" value="1"/>
</dbReference>
<dbReference type="OrthoDB" id="63267at2759"/>
<dbReference type="Gene3D" id="3.30.200.20">
    <property type="entry name" value="Phosphorylase Kinase, domain 1"/>
    <property type="match status" value="1"/>
</dbReference>
<evidence type="ECO:0000259" key="6">
    <source>
        <dbReference type="PROSITE" id="PS50011"/>
    </source>
</evidence>
<accession>A0A0V0QG86</accession>
<dbReference type="InterPro" id="IPR000719">
    <property type="entry name" value="Prot_kinase_dom"/>
</dbReference>
<evidence type="ECO:0000256" key="5">
    <source>
        <dbReference type="ARBA" id="ARBA00022840"/>
    </source>
</evidence>
<dbReference type="PROSITE" id="PS51285">
    <property type="entry name" value="AGC_KINASE_CTER"/>
    <property type="match status" value="1"/>
</dbReference>
<dbReference type="SUPFAM" id="SSF56112">
    <property type="entry name" value="Protein kinase-like (PK-like)"/>
    <property type="match status" value="1"/>
</dbReference>
<dbReference type="PROSITE" id="PS50011">
    <property type="entry name" value="PROTEIN_KINASE_DOM"/>
    <property type="match status" value="1"/>
</dbReference>
<keyword evidence="5" id="KW-0067">ATP-binding</keyword>
<dbReference type="GO" id="GO:0005524">
    <property type="term" value="F:ATP binding"/>
    <property type="evidence" value="ECO:0007669"/>
    <property type="project" value="UniProtKB-KW"/>
</dbReference>
<protein>
    <submittedName>
        <fullName evidence="8">Protein kinase-like domain</fullName>
    </submittedName>
</protein>
<dbReference type="AlphaFoldDB" id="A0A0V0QG86"/>
<dbReference type="SMART" id="SM00220">
    <property type="entry name" value="S_TKc"/>
    <property type="match status" value="1"/>
</dbReference>
<evidence type="ECO:0000259" key="7">
    <source>
        <dbReference type="PROSITE" id="PS51285"/>
    </source>
</evidence>
<keyword evidence="1" id="KW-0723">Serine/threonine-protein kinase</keyword>
<keyword evidence="9" id="KW-1185">Reference proteome</keyword>
<dbReference type="EMBL" id="LDAU01000179">
    <property type="protein sequence ID" value="KRX01061.1"/>
    <property type="molecule type" value="Genomic_DNA"/>
</dbReference>
<keyword evidence="4 8" id="KW-0418">Kinase</keyword>
<dbReference type="InParanoid" id="A0A0V0QG86"/>
<evidence type="ECO:0000256" key="1">
    <source>
        <dbReference type="ARBA" id="ARBA00022527"/>
    </source>
</evidence>
<dbReference type="Proteomes" id="UP000054937">
    <property type="component" value="Unassembled WGS sequence"/>
</dbReference>
<dbReference type="FunFam" id="1.10.510.10:FF:000008">
    <property type="entry name" value="Non-specific serine/threonine protein kinase"/>
    <property type="match status" value="1"/>
</dbReference>
<dbReference type="InterPro" id="IPR045270">
    <property type="entry name" value="STKc_AGC"/>
</dbReference>
<comment type="caution">
    <text evidence="8">The sequence shown here is derived from an EMBL/GenBank/DDBJ whole genome shotgun (WGS) entry which is preliminary data.</text>
</comment>
<dbReference type="Gene3D" id="1.10.510.10">
    <property type="entry name" value="Transferase(Phosphotransferase) domain 1"/>
    <property type="match status" value="1"/>
</dbReference>
<dbReference type="PROSITE" id="PS00108">
    <property type="entry name" value="PROTEIN_KINASE_ST"/>
    <property type="match status" value="1"/>
</dbReference>
<dbReference type="OMA" id="INWHELV"/>
<organism evidence="8 9">
    <name type="scientific">Pseudocohnilembus persalinus</name>
    <name type="common">Ciliate</name>
    <dbReference type="NCBI Taxonomy" id="266149"/>
    <lineage>
        <taxon>Eukaryota</taxon>
        <taxon>Sar</taxon>
        <taxon>Alveolata</taxon>
        <taxon>Ciliophora</taxon>
        <taxon>Intramacronucleata</taxon>
        <taxon>Oligohymenophorea</taxon>
        <taxon>Scuticociliatia</taxon>
        <taxon>Philasterida</taxon>
        <taxon>Pseudocohnilembidae</taxon>
        <taxon>Pseudocohnilembus</taxon>
    </lineage>
</organism>
<reference evidence="8 9" key="1">
    <citation type="journal article" date="2015" name="Sci. Rep.">
        <title>Genome of the facultative scuticociliatosis pathogen Pseudocohnilembus persalinus provides insight into its virulence through horizontal gene transfer.</title>
        <authorList>
            <person name="Xiong J."/>
            <person name="Wang G."/>
            <person name="Cheng J."/>
            <person name="Tian M."/>
            <person name="Pan X."/>
            <person name="Warren A."/>
            <person name="Jiang C."/>
            <person name="Yuan D."/>
            <person name="Miao W."/>
        </authorList>
    </citation>
    <scope>NUCLEOTIDE SEQUENCE [LARGE SCALE GENOMIC DNA]</scope>
    <source>
        <strain evidence="8">36N120E</strain>
    </source>
</reference>
<feature type="domain" description="Protein kinase" evidence="6">
    <location>
        <begin position="1"/>
        <end position="192"/>
    </location>
</feature>
<gene>
    <name evidence="8" type="ORF">PPERSA_00809</name>
</gene>
<dbReference type="InterPro" id="IPR011009">
    <property type="entry name" value="Kinase-like_dom_sf"/>
</dbReference>
<dbReference type="Pfam" id="PF00069">
    <property type="entry name" value="Pkinase"/>
    <property type="match status" value="1"/>
</dbReference>
<name>A0A0V0QG86_PSEPJ</name>
<dbReference type="GO" id="GO:0004674">
    <property type="term" value="F:protein serine/threonine kinase activity"/>
    <property type="evidence" value="ECO:0007669"/>
    <property type="project" value="UniProtKB-KW"/>
</dbReference>
<evidence type="ECO:0000256" key="2">
    <source>
        <dbReference type="ARBA" id="ARBA00022679"/>
    </source>
</evidence>
<dbReference type="PANTHER" id="PTHR24351">
    <property type="entry name" value="RIBOSOMAL PROTEIN S6 KINASE"/>
    <property type="match status" value="1"/>
</dbReference>
<feature type="domain" description="AGC-kinase C-terminal" evidence="7">
    <location>
        <begin position="193"/>
        <end position="265"/>
    </location>
</feature>
<dbReference type="InterPro" id="IPR000961">
    <property type="entry name" value="AGC-kinase_C"/>
</dbReference>
<evidence type="ECO:0000313" key="9">
    <source>
        <dbReference type="Proteomes" id="UP000054937"/>
    </source>
</evidence>
<proteinExistence type="predicted"/>